<evidence type="ECO:0000313" key="2">
    <source>
        <dbReference type="EMBL" id="PZF76122.1"/>
    </source>
</evidence>
<dbReference type="Proteomes" id="UP000248795">
    <property type="component" value="Unassembled WGS sequence"/>
</dbReference>
<comment type="caution">
    <text evidence="2">The sequence shown here is derived from an EMBL/GenBank/DDBJ whole genome shotgun (WGS) entry which is preliminary data.</text>
</comment>
<evidence type="ECO:0000259" key="1">
    <source>
        <dbReference type="Pfam" id="PF06568"/>
    </source>
</evidence>
<evidence type="ECO:0000313" key="3">
    <source>
        <dbReference type="Proteomes" id="UP000248795"/>
    </source>
</evidence>
<dbReference type="InterPro" id="IPR009506">
    <property type="entry name" value="YjiS-like"/>
</dbReference>
<reference evidence="3" key="1">
    <citation type="submission" date="2018-06" db="EMBL/GenBank/DDBJ databases">
        <title>Aestuariibacter litoralis strain KCTC 52945T.</title>
        <authorList>
            <person name="Li X."/>
            <person name="Salam N."/>
            <person name="Li J.-L."/>
            <person name="Chen Y.-M."/>
            <person name="Yang Z.-W."/>
            <person name="Zhang L.-Y."/>
            <person name="Han M.-X."/>
            <person name="Xiao M."/>
            <person name="Li W.-J."/>
        </authorList>
    </citation>
    <scope>NUCLEOTIDE SEQUENCE [LARGE SCALE GENOMIC DNA]</scope>
    <source>
        <strain evidence="3">KCTC 52945</strain>
    </source>
</reference>
<sequence length="64" mass="7206">MSTITYGRETVRNEGFNMGSGLLGRVKTYLARSRAERQLAQLDDRLLADIGMKRSEISKMVWGA</sequence>
<dbReference type="AlphaFoldDB" id="A0A2W2AR50"/>
<gene>
    <name evidence="2" type="ORF">DK847_15135</name>
</gene>
<dbReference type="Pfam" id="PF06568">
    <property type="entry name" value="YjiS-like"/>
    <property type="match status" value="1"/>
</dbReference>
<organism evidence="2 3">
    <name type="scientific">Aestuariivirga litoralis</name>
    <dbReference type="NCBI Taxonomy" id="2650924"/>
    <lineage>
        <taxon>Bacteria</taxon>
        <taxon>Pseudomonadati</taxon>
        <taxon>Pseudomonadota</taxon>
        <taxon>Alphaproteobacteria</taxon>
        <taxon>Hyphomicrobiales</taxon>
        <taxon>Aestuariivirgaceae</taxon>
        <taxon>Aestuariivirga</taxon>
    </lineage>
</organism>
<name>A0A2W2AR50_9HYPH</name>
<dbReference type="RefSeq" id="WP_111199507.1">
    <property type="nucleotide sequence ID" value="NZ_QKVK01000007.1"/>
</dbReference>
<proteinExistence type="predicted"/>
<feature type="domain" description="YjiS-like" evidence="1">
    <location>
        <begin position="25"/>
        <end position="57"/>
    </location>
</feature>
<dbReference type="EMBL" id="QKVK01000007">
    <property type="protein sequence ID" value="PZF76122.1"/>
    <property type="molecule type" value="Genomic_DNA"/>
</dbReference>
<keyword evidence="3" id="KW-1185">Reference proteome</keyword>
<accession>A0A2W2AR50</accession>
<protein>
    <recommendedName>
        <fullName evidence="1">YjiS-like domain-containing protein</fullName>
    </recommendedName>
</protein>